<dbReference type="Pfam" id="PF06028">
    <property type="entry name" value="DUF915"/>
    <property type="match status" value="1"/>
</dbReference>
<evidence type="ECO:0000256" key="1">
    <source>
        <dbReference type="SAM" id="Phobius"/>
    </source>
</evidence>
<keyword evidence="3" id="KW-1185">Reference proteome</keyword>
<dbReference type="EMBL" id="AZGC01000033">
    <property type="protein sequence ID" value="KRL94583.1"/>
    <property type="molecule type" value="Genomic_DNA"/>
</dbReference>
<evidence type="ECO:0000313" key="2">
    <source>
        <dbReference type="EMBL" id="KRL94583.1"/>
    </source>
</evidence>
<gene>
    <name evidence="2" type="ORF">FC21_GL001316</name>
</gene>
<feature type="transmembrane region" description="Helical" evidence="1">
    <location>
        <begin position="6"/>
        <end position="25"/>
    </location>
</feature>
<dbReference type="InterPro" id="IPR029058">
    <property type="entry name" value="AB_hydrolase_fold"/>
</dbReference>
<proteinExistence type="predicted"/>
<accession>A0A0R1UN20</accession>
<protein>
    <submittedName>
        <fullName evidence="2">Cell surface hydrolase</fullName>
    </submittedName>
</protein>
<sequence>MKVKLSAWWFSLGMIGIILGGWFLMRPAAQANWINVTTPTIFVHGWGSSAKAEHYMTQGAVQAGVTKTVVQAQVDRHGQVTFNHPIPKGARNPIVEVNLADNKLMAFQRQQDGGVSAYHRGGWYILQVVRALERQHHYAWINFVGHSMGNLEIINYLNDNATDHSLPRVRHLVAIAGHYNGLAMQNAAVKRATVDAAGKPDWMAPSYQALLPLRQKFDPQTRVLNIYGDLQDGSHSDGSVTVNSARALKYLVGSRAKSYQEVKFTGRQAQHSRLHHNRQVNRQLIKFLWGK</sequence>
<dbReference type="OrthoDB" id="503948at2"/>
<keyword evidence="1" id="KW-0472">Membrane</keyword>
<dbReference type="AlphaFoldDB" id="A0A0R1UN20"/>
<reference evidence="2 3" key="1">
    <citation type="journal article" date="2015" name="Genome Announc.">
        <title>Expanding the biotechnology potential of lactobacilli through comparative genomics of 213 strains and associated genera.</title>
        <authorList>
            <person name="Sun Z."/>
            <person name="Harris H.M."/>
            <person name="McCann A."/>
            <person name="Guo C."/>
            <person name="Argimon S."/>
            <person name="Zhang W."/>
            <person name="Yang X."/>
            <person name="Jeffery I.B."/>
            <person name="Cooney J.C."/>
            <person name="Kagawa T.F."/>
            <person name="Liu W."/>
            <person name="Song Y."/>
            <person name="Salvetti E."/>
            <person name="Wrobel A."/>
            <person name="Rasinkangas P."/>
            <person name="Parkhill J."/>
            <person name="Rea M.C."/>
            <person name="O'Sullivan O."/>
            <person name="Ritari J."/>
            <person name="Douillard F.P."/>
            <person name="Paul Ross R."/>
            <person name="Yang R."/>
            <person name="Briner A.E."/>
            <person name="Felis G.E."/>
            <person name="de Vos W.M."/>
            <person name="Barrangou R."/>
            <person name="Klaenhammer T.R."/>
            <person name="Caufield P.W."/>
            <person name="Cui Y."/>
            <person name="Zhang H."/>
            <person name="O'Toole P.W."/>
        </authorList>
    </citation>
    <scope>NUCLEOTIDE SEQUENCE [LARGE SCALE GENOMIC DNA]</scope>
    <source>
        <strain evidence="2 3">DSM 18793</strain>
    </source>
</reference>
<dbReference type="Gene3D" id="3.40.50.1820">
    <property type="entry name" value="alpha/beta hydrolase"/>
    <property type="match status" value="1"/>
</dbReference>
<dbReference type="RefSeq" id="WP_056995610.1">
    <property type="nucleotide sequence ID" value="NZ_AZGC01000033.1"/>
</dbReference>
<keyword evidence="2" id="KW-0378">Hydrolase</keyword>
<dbReference type="InterPro" id="IPR010315">
    <property type="entry name" value="DUF915_hydro-like"/>
</dbReference>
<comment type="caution">
    <text evidence="2">The sequence shown here is derived from an EMBL/GenBank/DDBJ whole genome shotgun (WGS) entry which is preliminary data.</text>
</comment>
<evidence type="ECO:0000313" key="3">
    <source>
        <dbReference type="Proteomes" id="UP000051084"/>
    </source>
</evidence>
<keyword evidence="1" id="KW-1133">Transmembrane helix</keyword>
<keyword evidence="1" id="KW-0812">Transmembrane</keyword>
<dbReference type="STRING" id="417373.GCA_001570685_00983"/>
<dbReference type="PATRIC" id="fig|1423742.4.peg.1365"/>
<dbReference type="SUPFAM" id="SSF53474">
    <property type="entry name" value="alpha/beta-Hydrolases"/>
    <property type="match status" value="1"/>
</dbReference>
<dbReference type="GO" id="GO:0016787">
    <property type="term" value="F:hydrolase activity"/>
    <property type="evidence" value="ECO:0007669"/>
    <property type="project" value="UniProtKB-KW"/>
</dbReference>
<dbReference type="Proteomes" id="UP000051084">
    <property type="component" value="Unassembled WGS sequence"/>
</dbReference>
<organism evidence="2 3">
    <name type="scientific">Limosilactobacillus equigenerosi DSM 18793 = JCM 14505</name>
    <dbReference type="NCBI Taxonomy" id="1423742"/>
    <lineage>
        <taxon>Bacteria</taxon>
        <taxon>Bacillati</taxon>
        <taxon>Bacillota</taxon>
        <taxon>Bacilli</taxon>
        <taxon>Lactobacillales</taxon>
        <taxon>Lactobacillaceae</taxon>
        <taxon>Limosilactobacillus</taxon>
    </lineage>
</organism>
<name>A0A0R1UN20_9LACO</name>